<comment type="subcellular location">
    <subcellularLocation>
        <location evidence="1">Cell membrane</location>
        <topology evidence="1">Multi-pass membrane protein</topology>
    </subcellularLocation>
</comment>
<accession>A0A4T3F7P1</accession>
<feature type="transmembrane region" description="Helical" evidence="9">
    <location>
        <begin position="223"/>
        <end position="246"/>
    </location>
</feature>
<feature type="transmembrane region" description="Helical" evidence="9">
    <location>
        <begin position="191"/>
        <end position="211"/>
    </location>
</feature>
<dbReference type="RefSeq" id="WP_136692536.1">
    <property type="nucleotide sequence ID" value="NZ_SSHH01000001.1"/>
</dbReference>
<dbReference type="GO" id="GO:0022857">
    <property type="term" value="F:transmembrane transporter activity"/>
    <property type="evidence" value="ECO:0007669"/>
    <property type="project" value="InterPro"/>
</dbReference>
<organism evidence="10 11">
    <name type="scientific">Alteraurantiacibacter aquimixticola</name>
    <dbReference type="NCBI Taxonomy" id="2489173"/>
    <lineage>
        <taxon>Bacteria</taxon>
        <taxon>Pseudomonadati</taxon>
        <taxon>Pseudomonadota</taxon>
        <taxon>Alphaproteobacteria</taxon>
        <taxon>Sphingomonadales</taxon>
        <taxon>Erythrobacteraceae</taxon>
        <taxon>Alteraurantiacibacter</taxon>
    </lineage>
</organism>
<keyword evidence="6 9" id="KW-1133">Transmembrane helix</keyword>
<keyword evidence="5 9" id="KW-0812">Transmembrane</keyword>
<feature type="transmembrane region" description="Helical" evidence="9">
    <location>
        <begin position="369"/>
        <end position="389"/>
    </location>
</feature>
<evidence type="ECO:0000256" key="7">
    <source>
        <dbReference type="ARBA" id="ARBA00023136"/>
    </source>
</evidence>
<feature type="transmembrane region" description="Helical" evidence="9">
    <location>
        <begin position="43"/>
        <end position="65"/>
    </location>
</feature>
<dbReference type="InterPro" id="IPR050367">
    <property type="entry name" value="APC_superfamily"/>
</dbReference>
<feature type="transmembrane region" description="Helical" evidence="9">
    <location>
        <begin position="125"/>
        <end position="145"/>
    </location>
</feature>
<dbReference type="OrthoDB" id="7065842at2"/>
<name>A0A4T3F7P1_9SPHN</name>
<proteinExistence type="inferred from homology"/>
<feature type="transmembrane region" description="Helical" evidence="9">
    <location>
        <begin position="12"/>
        <end position="37"/>
    </location>
</feature>
<dbReference type="AlphaFoldDB" id="A0A4T3F7P1"/>
<sequence length="433" mass="44999">MSTFTAPKRTVGFWGASLLPVNGMIGAGIFALPAVLAGALGSFAPWMMALGGLLFMPLALCYAWLATKFDHSGGPVLYGEAAFGRFLGFQAGWGRYASAIVTSAANTHVMVTYLAALFPVLDGPVATPVAVAVILALTGIINLLGMRGAIGTLGVMTAIKVLPLLALVVSAFFTGNPAIGFVLPEFSQFETVVLLTFYAFMGFETVVEPAGEMRNPKRDLPRAIVAMVAAVTVLYMAVIWAYLAIAPGDDGENALAAAALASMGQAGSVAIVVAAAFSIGANTFGGLTALARLVYGMAERRMLPRWFMAVSPRFGTPANAIIFITVAAILLGFWEGFAVLAIAGTLIRLVTYGICAAALPVIEQREGRVVPLHLAMAIVALASSIWVATHVDARAVTVLVGILLGGALLYAIAARTTPLPQDNAGETETLPHT</sequence>
<dbReference type="GO" id="GO:0005886">
    <property type="term" value="C:plasma membrane"/>
    <property type="evidence" value="ECO:0007669"/>
    <property type="project" value="UniProtKB-SubCell"/>
</dbReference>
<comment type="similarity">
    <text evidence="2">Belongs to the amino acid-polyamine-organocation (APC) superfamily. Basic amino acid/polyamine antiporter (APA) (TC 2.A.3.2) family.</text>
</comment>
<evidence type="ECO:0000256" key="6">
    <source>
        <dbReference type="ARBA" id="ARBA00022989"/>
    </source>
</evidence>
<keyword evidence="11" id="KW-1185">Reference proteome</keyword>
<dbReference type="PANTHER" id="PTHR42770">
    <property type="entry name" value="AMINO ACID TRANSPORTER-RELATED"/>
    <property type="match status" value="1"/>
</dbReference>
<keyword evidence="7 9" id="KW-0472">Membrane</keyword>
<feature type="transmembrane region" description="Helical" evidence="9">
    <location>
        <begin position="395"/>
        <end position="413"/>
    </location>
</feature>
<evidence type="ECO:0000256" key="4">
    <source>
        <dbReference type="ARBA" id="ARBA00022475"/>
    </source>
</evidence>
<feature type="transmembrane region" description="Helical" evidence="9">
    <location>
        <begin position="266"/>
        <end position="295"/>
    </location>
</feature>
<comment type="function">
    <text evidence="8">Major component of the acid-resistance (AR) system allowing enteric pathogens to survive the acidic environment in the stomach. Exchanges extracellular arginine for its intracellular decarboxylation product agmatine (Agm) thereby expelling intracellular protons. Probably undergoes several conformational states in order to translocate the substrate across the membrane; keeps the substrate accessible to only 1 side of the membrane at a time by opening and closing 3 membrane-internal gates.</text>
</comment>
<protein>
    <recommendedName>
        <fullName evidence="3">Arginine/agmatine antiporter</fullName>
    </recommendedName>
</protein>
<dbReference type="Pfam" id="PF13520">
    <property type="entry name" value="AA_permease_2"/>
    <property type="match status" value="1"/>
</dbReference>
<dbReference type="PANTHER" id="PTHR42770:SF18">
    <property type="entry name" value="ARGININE_AGMATINE ANTIPORTER"/>
    <property type="match status" value="1"/>
</dbReference>
<dbReference type="Proteomes" id="UP000309389">
    <property type="component" value="Unassembled WGS sequence"/>
</dbReference>
<evidence type="ECO:0000256" key="3">
    <source>
        <dbReference type="ARBA" id="ARBA00021069"/>
    </source>
</evidence>
<feature type="transmembrane region" description="Helical" evidence="9">
    <location>
        <begin position="96"/>
        <end position="119"/>
    </location>
</feature>
<evidence type="ECO:0000256" key="1">
    <source>
        <dbReference type="ARBA" id="ARBA00004651"/>
    </source>
</evidence>
<dbReference type="PIRSF" id="PIRSF006060">
    <property type="entry name" value="AA_transporter"/>
    <property type="match status" value="1"/>
</dbReference>
<dbReference type="Gene3D" id="1.20.1740.10">
    <property type="entry name" value="Amino acid/polyamine transporter I"/>
    <property type="match status" value="1"/>
</dbReference>
<dbReference type="InterPro" id="IPR002293">
    <property type="entry name" value="AA/rel_permease1"/>
</dbReference>
<feature type="transmembrane region" description="Helical" evidence="9">
    <location>
        <begin position="157"/>
        <end position="179"/>
    </location>
</feature>
<keyword evidence="4" id="KW-1003">Cell membrane</keyword>
<evidence type="ECO:0000256" key="9">
    <source>
        <dbReference type="SAM" id="Phobius"/>
    </source>
</evidence>
<reference evidence="10 11" key="1">
    <citation type="submission" date="2019-04" db="EMBL/GenBank/DDBJ databases">
        <title>Altererythrobacter aquimixticola sp. nov., isolated from sediment of junction between the ocean and a freshwater spring.</title>
        <authorList>
            <person name="Yoon J.-H."/>
        </authorList>
    </citation>
    <scope>NUCLEOTIDE SEQUENCE [LARGE SCALE GENOMIC DNA]</scope>
    <source>
        <strain evidence="10 11">SSKS-13</strain>
    </source>
</reference>
<evidence type="ECO:0000256" key="8">
    <source>
        <dbReference type="ARBA" id="ARBA00045636"/>
    </source>
</evidence>
<feature type="transmembrane region" description="Helical" evidence="9">
    <location>
        <begin position="340"/>
        <end position="362"/>
    </location>
</feature>
<evidence type="ECO:0000256" key="5">
    <source>
        <dbReference type="ARBA" id="ARBA00022692"/>
    </source>
</evidence>
<feature type="transmembrane region" description="Helical" evidence="9">
    <location>
        <begin position="316"/>
        <end position="334"/>
    </location>
</feature>
<evidence type="ECO:0000256" key="2">
    <source>
        <dbReference type="ARBA" id="ARBA00008220"/>
    </source>
</evidence>
<evidence type="ECO:0000313" key="11">
    <source>
        <dbReference type="Proteomes" id="UP000309389"/>
    </source>
</evidence>
<comment type="caution">
    <text evidence="10">The sequence shown here is derived from an EMBL/GenBank/DDBJ whole genome shotgun (WGS) entry which is preliminary data.</text>
</comment>
<dbReference type="EMBL" id="SSHH01000001">
    <property type="protein sequence ID" value="TIX51752.1"/>
    <property type="molecule type" value="Genomic_DNA"/>
</dbReference>
<evidence type="ECO:0000313" key="10">
    <source>
        <dbReference type="EMBL" id="TIX51752.1"/>
    </source>
</evidence>
<gene>
    <name evidence="10" type="ORF">E5222_04710</name>
</gene>